<dbReference type="SMART" id="SM00248">
    <property type="entry name" value="ANK"/>
    <property type="match status" value="4"/>
</dbReference>
<dbReference type="PANTHER" id="PTHR24121">
    <property type="entry name" value="NO MECHANORECEPTOR POTENTIAL C, ISOFORM D-RELATED"/>
    <property type="match status" value="1"/>
</dbReference>
<keyword evidence="1" id="KW-0040">ANK repeat</keyword>
<dbReference type="Gramene" id="TRITD3Av1G263920.1">
    <property type="protein sequence ID" value="TRITD3Av1G263920.1"/>
    <property type="gene ID" value="TRITD3Av1G263920"/>
</dbReference>
<dbReference type="PROSITE" id="PS50297">
    <property type="entry name" value="ANK_REP_REGION"/>
    <property type="match status" value="1"/>
</dbReference>
<dbReference type="InterPro" id="IPR036770">
    <property type="entry name" value="Ankyrin_rpt-contain_sf"/>
</dbReference>
<dbReference type="EMBL" id="LT934115">
    <property type="protein sequence ID" value="VAH68915.1"/>
    <property type="molecule type" value="Genomic_DNA"/>
</dbReference>
<feature type="repeat" description="ANK" evidence="1">
    <location>
        <begin position="80"/>
        <end position="102"/>
    </location>
</feature>
<evidence type="ECO:0000313" key="3">
    <source>
        <dbReference type="Proteomes" id="UP000324705"/>
    </source>
</evidence>
<dbReference type="OMA" id="MKARAVY"/>
<name>A0A9R0S2H4_TRITD</name>
<reference evidence="2 3" key="1">
    <citation type="submission" date="2017-09" db="EMBL/GenBank/DDBJ databases">
        <authorList>
            <consortium name="International Durum Wheat Genome Sequencing Consortium (IDWGSC)"/>
            <person name="Milanesi L."/>
        </authorList>
    </citation>
    <scope>NUCLEOTIDE SEQUENCE [LARGE SCALE GENOMIC DNA]</scope>
    <source>
        <strain evidence="3">cv. Svevo</strain>
    </source>
</reference>
<evidence type="ECO:0000313" key="2">
    <source>
        <dbReference type="EMBL" id="VAH68915.1"/>
    </source>
</evidence>
<dbReference type="PANTHER" id="PTHR24121:SF21">
    <property type="entry name" value="ANKYRIN REPEAT FAMILY PROTEIN"/>
    <property type="match status" value="1"/>
</dbReference>
<protein>
    <submittedName>
        <fullName evidence="2">Uncharacterized protein</fullName>
    </submittedName>
</protein>
<dbReference type="Proteomes" id="UP000324705">
    <property type="component" value="Chromosome 3A"/>
</dbReference>
<dbReference type="InterPro" id="IPR002110">
    <property type="entry name" value="Ankyrin_rpt"/>
</dbReference>
<dbReference type="Pfam" id="PF12796">
    <property type="entry name" value="Ank_2"/>
    <property type="match status" value="2"/>
</dbReference>
<dbReference type="PROSITE" id="PS50088">
    <property type="entry name" value="ANK_REPEAT"/>
    <property type="match status" value="1"/>
</dbReference>
<evidence type="ECO:0000256" key="1">
    <source>
        <dbReference type="PROSITE-ProRule" id="PRU00023"/>
    </source>
</evidence>
<dbReference type="AlphaFoldDB" id="A0A9R0S2H4"/>
<gene>
    <name evidence="2" type="ORF">TRITD_3Av1G263920</name>
</gene>
<sequence>MHGSCRELTNLLNGGAANVPIEVVVDIDRPGRSAASSLLLEGVTPDGDSALHIVAAYGYQMKARAVYDKAPHLLGARNSGGRTPLHCAARAGHAPMAALLIELARGEEVAGEDGRVETLVRMQNELGETALHEAIRAGHMLTVAELMTADPFLARVPENGTSPLFLAVSLRHEEIARELYERDKKLSYSGPDGQNALHAAVLRSRGT</sequence>
<dbReference type="SUPFAM" id="SSF48403">
    <property type="entry name" value="Ankyrin repeat"/>
    <property type="match status" value="1"/>
</dbReference>
<organism evidence="2 3">
    <name type="scientific">Triticum turgidum subsp. durum</name>
    <name type="common">Durum wheat</name>
    <name type="synonym">Triticum durum</name>
    <dbReference type="NCBI Taxonomy" id="4567"/>
    <lineage>
        <taxon>Eukaryota</taxon>
        <taxon>Viridiplantae</taxon>
        <taxon>Streptophyta</taxon>
        <taxon>Embryophyta</taxon>
        <taxon>Tracheophyta</taxon>
        <taxon>Spermatophyta</taxon>
        <taxon>Magnoliopsida</taxon>
        <taxon>Liliopsida</taxon>
        <taxon>Poales</taxon>
        <taxon>Poaceae</taxon>
        <taxon>BOP clade</taxon>
        <taxon>Pooideae</taxon>
        <taxon>Triticodae</taxon>
        <taxon>Triticeae</taxon>
        <taxon>Triticinae</taxon>
        <taxon>Triticum</taxon>
    </lineage>
</organism>
<proteinExistence type="predicted"/>
<dbReference type="Gene3D" id="1.25.40.20">
    <property type="entry name" value="Ankyrin repeat-containing domain"/>
    <property type="match status" value="1"/>
</dbReference>
<keyword evidence="3" id="KW-1185">Reference proteome</keyword>
<accession>A0A9R0S2H4</accession>